<feature type="transmembrane region" description="Helical" evidence="1">
    <location>
        <begin position="210"/>
        <end position="230"/>
    </location>
</feature>
<keyword evidence="1" id="KW-0472">Membrane</keyword>
<proteinExistence type="predicted"/>
<protein>
    <recommendedName>
        <fullName evidence="2">DUF4220 domain-containing protein</fullName>
    </recommendedName>
</protein>
<accession>A0ABC8VXP1</accession>
<dbReference type="Pfam" id="PF04578">
    <property type="entry name" value="DUF594"/>
    <property type="match status" value="1"/>
</dbReference>
<dbReference type="InterPro" id="IPR025315">
    <property type="entry name" value="DUF4220"/>
</dbReference>
<keyword evidence="4" id="KW-1185">Reference proteome</keyword>
<dbReference type="Pfam" id="PF13968">
    <property type="entry name" value="DUF4220"/>
    <property type="match status" value="1"/>
</dbReference>
<evidence type="ECO:0000259" key="2">
    <source>
        <dbReference type="Pfam" id="PF13968"/>
    </source>
</evidence>
<dbReference type="AlphaFoldDB" id="A0ABC8VXP1"/>
<keyword evidence="1" id="KW-0812">Transmembrane</keyword>
<feature type="transmembrane region" description="Helical" evidence="1">
    <location>
        <begin position="75"/>
        <end position="93"/>
    </location>
</feature>
<dbReference type="Proteomes" id="UP001497457">
    <property type="component" value="Chromosome 11b"/>
</dbReference>
<evidence type="ECO:0000313" key="4">
    <source>
        <dbReference type="Proteomes" id="UP001497457"/>
    </source>
</evidence>
<sequence length="503" mass="57716">MAKRLQLWNEWEVQLLILGSFILQVFLLTTGRRRRHSTNMLLRVCIWMAYLGADWGALILYVFWKSTGTTWHEDVRLLAPGLFVFLAGFIKYLERTIALKHGSLRNFHTRPAAADYSDWPEWTVQSQSSYARRVLVAVALKSVAAIWDIFTGHTIHQMKECTRDLFARYCSQRTGIESHVMAFKVIEIELAVMYDDLHTKAAVLRTRTGIIARCVSQISTGVALLLFFIVGNKQRWTVNNLGVGKGILFPISKLLDTRFEKVEEDTKVISIAKAVQECSQERRNVVLPTILADFLPKIAEVFAEDFGSGIIWLQLYMEQHFANDVGSQDTPTKALVRVCRQLSNYMVYLLVNKPEMLPVTGAVETVLKEIRHRVMDYDADDSVRDGGILCRCKDRLKWPELPRCQETAEGMRQLWVRLLLYAAGKSRPERNAAQLRQGGELLTFAWLLMAHNGLGDSAHTRLDLLMDESRQHQDDDGAYVFRVRHHHSRDPEQILRDTDREQA</sequence>
<gene>
    <name evidence="3" type="ORF">URODEC1_LOCUS7865</name>
</gene>
<organism evidence="3 4">
    <name type="scientific">Urochloa decumbens</name>
    <dbReference type="NCBI Taxonomy" id="240449"/>
    <lineage>
        <taxon>Eukaryota</taxon>
        <taxon>Viridiplantae</taxon>
        <taxon>Streptophyta</taxon>
        <taxon>Embryophyta</taxon>
        <taxon>Tracheophyta</taxon>
        <taxon>Spermatophyta</taxon>
        <taxon>Magnoliopsida</taxon>
        <taxon>Liliopsida</taxon>
        <taxon>Poales</taxon>
        <taxon>Poaceae</taxon>
        <taxon>PACMAD clade</taxon>
        <taxon>Panicoideae</taxon>
        <taxon>Panicodae</taxon>
        <taxon>Paniceae</taxon>
        <taxon>Melinidinae</taxon>
        <taxon>Urochloa</taxon>
    </lineage>
</organism>
<evidence type="ECO:0000256" key="1">
    <source>
        <dbReference type="SAM" id="Phobius"/>
    </source>
</evidence>
<evidence type="ECO:0000313" key="3">
    <source>
        <dbReference type="EMBL" id="CAL4898693.1"/>
    </source>
</evidence>
<feature type="transmembrane region" description="Helical" evidence="1">
    <location>
        <begin position="41"/>
        <end position="63"/>
    </location>
</feature>
<dbReference type="PANTHER" id="PTHR31325">
    <property type="entry name" value="OS01G0798800 PROTEIN-RELATED"/>
    <property type="match status" value="1"/>
</dbReference>
<dbReference type="InterPro" id="IPR007658">
    <property type="entry name" value="DUF594"/>
</dbReference>
<keyword evidence="1" id="KW-1133">Transmembrane helix</keyword>
<feature type="domain" description="DUF4220" evidence="2">
    <location>
        <begin position="57"/>
        <end position="233"/>
    </location>
</feature>
<feature type="transmembrane region" description="Helical" evidence="1">
    <location>
        <begin position="12"/>
        <end position="29"/>
    </location>
</feature>
<name>A0ABC8VXP1_9POAL</name>
<reference evidence="3" key="1">
    <citation type="submission" date="2024-10" db="EMBL/GenBank/DDBJ databases">
        <authorList>
            <person name="Ryan C."/>
        </authorList>
    </citation>
    <scope>NUCLEOTIDE SEQUENCE [LARGE SCALE GENOMIC DNA]</scope>
</reference>
<dbReference type="EMBL" id="OZ075121">
    <property type="protein sequence ID" value="CAL4898693.1"/>
    <property type="molecule type" value="Genomic_DNA"/>
</dbReference>